<keyword evidence="2" id="KW-0805">Transcription regulation</keyword>
<dbReference type="InterPro" id="IPR039425">
    <property type="entry name" value="RNA_pol_sigma-70-like"/>
</dbReference>
<dbReference type="SUPFAM" id="SSF88946">
    <property type="entry name" value="Sigma2 domain of RNA polymerase sigma factors"/>
    <property type="match status" value="1"/>
</dbReference>
<reference evidence="7" key="1">
    <citation type="submission" date="2023-03" db="EMBL/GenBank/DDBJ databases">
        <title>Andean soil-derived lignocellulolytic bacterial consortium as a source of novel taxa and putative plastic-active enzymes.</title>
        <authorList>
            <person name="Diaz-Garcia L."/>
            <person name="Chuvochina M."/>
            <person name="Feuerriegel G."/>
            <person name="Bunk B."/>
            <person name="Sproer C."/>
            <person name="Streit W.R."/>
            <person name="Rodriguez L.M."/>
            <person name="Overmann J."/>
            <person name="Jimenez D.J."/>
        </authorList>
    </citation>
    <scope>NUCLEOTIDE SEQUENCE</scope>
    <source>
        <strain evidence="7">MAG 7</strain>
    </source>
</reference>
<comment type="similarity">
    <text evidence="1">Belongs to the sigma-70 factor family. ECF subfamily.</text>
</comment>
<dbReference type="GO" id="GO:0016987">
    <property type="term" value="F:sigma factor activity"/>
    <property type="evidence" value="ECO:0007669"/>
    <property type="project" value="UniProtKB-KW"/>
</dbReference>
<gene>
    <name evidence="7" type="ORF">P0Y53_19970</name>
</gene>
<keyword evidence="3" id="KW-0731">Sigma factor</keyword>
<dbReference type="CDD" id="cd06171">
    <property type="entry name" value="Sigma70_r4"/>
    <property type="match status" value="1"/>
</dbReference>
<dbReference type="NCBIfam" id="TIGR02937">
    <property type="entry name" value="sigma70-ECF"/>
    <property type="match status" value="1"/>
</dbReference>
<dbReference type="Pfam" id="PF04542">
    <property type="entry name" value="Sigma70_r2"/>
    <property type="match status" value="1"/>
</dbReference>
<evidence type="ECO:0000256" key="3">
    <source>
        <dbReference type="ARBA" id="ARBA00023082"/>
    </source>
</evidence>
<evidence type="ECO:0000259" key="5">
    <source>
        <dbReference type="Pfam" id="PF04542"/>
    </source>
</evidence>
<dbReference type="Proteomes" id="UP001220610">
    <property type="component" value="Chromosome"/>
</dbReference>
<dbReference type="InterPro" id="IPR007627">
    <property type="entry name" value="RNA_pol_sigma70_r2"/>
</dbReference>
<name>A0AAJ5WUP3_9BACT</name>
<dbReference type="PANTHER" id="PTHR43133:SF46">
    <property type="entry name" value="RNA POLYMERASE SIGMA-70 FACTOR ECF SUBFAMILY"/>
    <property type="match status" value="1"/>
</dbReference>
<dbReference type="GO" id="GO:0003677">
    <property type="term" value="F:DNA binding"/>
    <property type="evidence" value="ECO:0007669"/>
    <property type="project" value="InterPro"/>
</dbReference>
<sequence length="193" mass="22234">MLPNHSYDQQALLVKAAEGNEMAFSQVFNPFIDRIAPFLDKLTRDDYITGEVIQETLIKCWLNRDKLLHADNLDAYIYRIAGNEFHRYLRRENGEQRRRLSLPGRELLQYTDTRELANLIQTILLGLSPQRRRIYRMSREQGMTIPEIADALQLSPSTVKHTLMAALAQIREQLIAGGYSLLLVIHALQSGQQ</sequence>
<dbReference type="AlphaFoldDB" id="A0AAJ5WUP3"/>
<keyword evidence="4" id="KW-0804">Transcription</keyword>
<dbReference type="InterPro" id="IPR014284">
    <property type="entry name" value="RNA_pol_sigma-70_dom"/>
</dbReference>
<dbReference type="InterPro" id="IPR013324">
    <property type="entry name" value="RNA_pol_sigma_r3/r4-like"/>
</dbReference>
<dbReference type="InterPro" id="IPR036388">
    <property type="entry name" value="WH-like_DNA-bd_sf"/>
</dbReference>
<feature type="domain" description="RNA polymerase sigma factor 70 region 4 type 2" evidence="6">
    <location>
        <begin position="119"/>
        <end position="169"/>
    </location>
</feature>
<dbReference type="InterPro" id="IPR013249">
    <property type="entry name" value="RNA_pol_sigma70_r4_t2"/>
</dbReference>
<dbReference type="Pfam" id="PF08281">
    <property type="entry name" value="Sigma70_r4_2"/>
    <property type="match status" value="1"/>
</dbReference>
<evidence type="ECO:0000313" key="7">
    <source>
        <dbReference type="EMBL" id="WEK34770.1"/>
    </source>
</evidence>
<dbReference type="GO" id="GO:0006352">
    <property type="term" value="P:DNA-templated transcription initiation"/>
    <property type="evidence" value="ECO:0007669"/>
    <property type="project" value="InterPro"/>
</dbReference>
<dbReference type="Gene3D" id="1.10.10.10">
    <property type="entry name" value="Winged helix-like DNA-binding domain superfamily/Winged helix DNA-binding domain"/>
    <property type="match status" value="1"/>
</dbReference>
<dbReference type="Gene3D" id="1.10.1740.10">
    <property type="match status" value="1"/>
</dbReference>
<dbReference type="EMBL" id="CP119311">
    <property type="protein sequence ID" value="WEK34770.1"/>
    <property type="molecule type" value="Genomic_DNA"/>
</dbReference>
<dbReference type="InterPro" id="IPR013325">
    <property type="entry name" value="RNA_pol_sigma_r2"/>
</dbReference>
<evidence type="ECO:0000259" key="6">
    <source>
        <dbReference type="Pfam" id="PF08281"/>
    </source>
</evidence>
<dbReference type="SUPFAM" id="SSF88659">
    <property type="entry name" value="Sigma3 and sigma4 domains of RNA polymerase sigma factors"/>
    <property type="match status" value="1"/>
</dbReference>
<accession>A0AAJ5WUP3</accession>
<evidence type="ECO:0000256" key="1">
    <source>
        <dbReference type="ARBA" id="ARBA00010641"/>
    </source>
</evidence>
<evidence type="ECO:0000313" key="8">
    <source>
        <dbReference type="Proteomes" id="UP001220610"/>
    </source>
</evidence>
<evidence type="ECO:0000256" key="2">
    <source>
        <dbReference type="ARBA" id="ARBA00023015"/>
    </source>
</evidence>
<organism evidence="7 8">
    <name type="scientific">Candidatus Pseudobacter hemicellulosilyticus</name>
    <dbReference type="NCBI Taxonomy" id="3121375"/>
    <lineage>
        <taxon>Bacteria</taxon>
        <taxon>Pseudomonadati</taxon>
        <taxon>Bacteroidota</taxon>
        <taxon>Chitinophagia</taxon>
        <taxon>Chitinophagales</taxon>
        <taxon>Chitinophagaceae</taxon>
        <taxon>Pseudobacter</taxon>
    </lineage>
</organism>
<evidence type="ECO:0000256" key="4">
    <source>
        <dbReference type="ARBA" id="ARBA00023163"/>
    </source>
</evidence>
<feature type="domain" description="RNA polymerase sigma-70 region 2" evidence="5">
    <location>
        <begin position="38"/>
        <end position="93"/>
    </location>
</feature>
<proteinExistence type="inferred from homology"/>
<dbReference type="PANTHER" id="PTHR43133">
    <property type="entry name" value="RNA POLYMERASE ECF-TYPE SIGMA FACTO"/>
    <property type="match status" value="1"/>
</dbReference>
<protein>
    <submittedName>
        <fullName evidence="7">Sigma-70 family RNA polymerase sigma factor</fullName>
    </submittedName>
</protein>